<feature type="transmembrane region" description="Helical" evidence="1">
    <location>
        <begin position="12"/>
        <end position="32"/>
    </location>
</feature>
<dbReference type="Proteomes" id="UP000722125">
    <property type="component" value="Unassembled WGS sequence"/>
</dbReference>
<keyword evidence="1" id="KW-0812">Transmembrane</keyword>
<feature type="transmembrane region" description="Helical" evidence="1">
    <location>
        <begin position="179"/>
        <end position="197"/>
    </location>
</feature>
<name>A0ABS5TUJ4_9CELL</name>
<keyword evidence="3" id="KW-1185">Reference proteome</keyword>
<keyword evidence="1" id="KW-0472">Membrane</keyword>
<dbReference type="RefSeq" id="WP_214345811.1">
    <property type="nucleotide sequence ID" value="NZ_JAHBOH010000001.1"/>
</dbReference>
<evidence type="ECO:0000313" key="3">
    <source>
        <dbReference type="Proteomes" id="UP000722125"/>
    </source>
</evidence>
<reference evidence="2 3" key="1">
    <citation type="submission" date="2021-05" db="EMBL/GenBank/DDBJ databases">
        <title>Description of Cellulomonas sp. DKR-3 sp. nov.</title>
        <authorList>
            <person name="Dahal R.H."/>
            <person name="Chaudhary D.K."/>
        </authorList>
    </citation>
    <scope>NUCLEOTIDE SEQUENCE [LARGE SCALE GENOMIC DNA]</scope>
    <source>
        <strain evidence="2 3">DKR-3</strain>
    </source>
</reference>
<protein>
    <submittedName>
        <fullName evidence="2">PH domain-containing protein</fullName>
    </submittedName>
</protein>
<accession>A0ABS5TUJ4</accession>
<sequence>MGPTLRFSSRYGRWLTIAAGVAGVVAVVAVAVSDGPVAGLRALPVAGVVVLLTWALFWRPEVEVADGGVTVRNVWRTVVVPWPTYRGAEVRFGLRVETSDGTVEAWAPPRSSSSARWFTRGRGSTGTLPNEDARVDATAETALRAIVDRHAALERAGHLAGARAAVAAGAVQVRRTWHLRLAAATLVLLVASVLALTI</sequence>
<dbReference type="EMBL" id="JAHBOH010000001">
    <property type="protein sequence ID" value="MBT0992807.1"/>
    <property type="molecule type" value="Genomic_DNA"/>
</dbReference>
<keyword evidence="1" id="KW-1133">Transmembrane helix</keyword>
<comment type="caution">
    <text evidence="2">The sequence shown here is derived from an EMBL/GenBank/DDBJ whole genome shotgun (WGS) entry which is preliminary data.</text>
</comment>
<evidence type="ECO:0000313" key="2">
    <source>
        <dbReference type="EMBL" id="MBT0992807.1"/>
    </source>
</evidence>
<evidence type="ECO:0000256" key="1">
    <source>
        <dbReference type="SAM" id="Phobius"/>
    </source>
</evidence>
<gene>
    <name evidence="2" type="ORF">KIN34_00685</name>
</gene>
<organism evidence="2 3">
    <name type="scientific">Cellulomonas fulva</name>
    <dbReference type="NCBI Taxonomy" id="2835530"/>
    <lineage>
        <taxon>Bacteria</taxon>
        <taxon>Bacillati</taxon>
        <taxon>Actinomycetota</taxon>
        <taxon>Actinomycetes</taxon>
        <taxon>Micrococcales</taxon>
        <taxon>Cellulomonadaceae</taxon>
        <taxon>Cellulomonas</taxon>
    </lineage>
</organism>
<feature type="transmembrane region" description="Helical" evidence="1">
    <location>
        <begin position="38"/>
        <end position="57"/>
    </location>
</feature>
<proteinExistence type="predicted"/>